<keyword evidence="7" id="KW-1185">Reference proteome</keyword>
<name>A0AA40ATL6_9PEZI</name>
<reference evidence="6" key="1">
    <citation type="submission" date="2023-06" db="EMBL/GenBank/DDBJ databases">
        <title>Genome-scale phylogeny and comparative genomics of the fungal order Sordariales.</title>
        <authorList>
            <consortium name="Lawrence Berkeley National Laboratory"/>
            <person name="Hensen N."/>
            <person name="Bonometti L."/>
            <person name="Westerberg I."/>
            <person name="Brannstrom I.O."/>
            <person name="Guillou S."/>
            <person name="Cros-Aarteil S."/>
            <person name="Calhoun S."/>
            <person name="Haridas S."/>
            <person name="Kuo A."/>
            <person name="Mondo S."/>
            <person name="Pangilinan J."/>
            <person name="Riley R."/>
            <person name="LaButti K."/>
            <person name="Andreopoulos B."/>
            <person name="Lipzen A."/>
            <person name="Chen C."/>
            <person name="Yanf M."/>
            <person name="Daum C."/>
            <person name="Ng V."/>
            <person name="Clum A."/>
            <person name="Steindorff A."/>
            <person name="Ohm R."/>
            <person name="Martin F."/>
            <person name="Silar P."/>
            <person name="Natvig D."/>
            <person name="Lalanne C."/>
            <person name="Gautier V."/>
            <person name="Ament-velasquez S.L."/>
            <person name="Kruys A."/>
            <person name="Hutchinson M.I."/>
            <person name="Powell A.J."/>
            <person name="Barry K."/>
            <person name="Miller A.N."/>
            <person name="Grigoriev I.V."/>
            <person name="Debuchy R."/>
            <person name="Gladieux P."/>
            <person name="Thoren M.H."/>
            <person name="Johannesson H."/>
        </authorList>
    </citation>
    <scope>NUCLEOTIDE SEQUENCE</scope>
    <source>
        <strain evidence="6">SMH2392-1A</strain>
    </source>
</reference>
<feature type="transmembrane region" description="Helical" evidence="5">
    <location>
        <begin position="19"/>
        <end position="37"/>
    </location>
</feature>
<dbReference type="PANTHER" id="PTHR31465:SF34">
    <property type="entry name" value="DOMAIN PROTEIN, PUTATIVE (AFU_ORTHOLOGUE AFUA_3G00480)-RELATED"/>
    <property type="match status" value="1"/>
</dbReference>
<feature type="transmembrane region" description="Helical" evidence="5">
    <location>
        <begin position="44"/>
        <end position="64"/>
    </location>
</feature>
<feature type="transmembrane region" description="Helical" evidence="5">
    <location>
        <begin position="247"/>
        <end position="267"/>
    </location>
</feature>
<gene>
    <name evidence="6" type="ORF">B0T26DRAFT_739212</name>
</gene>
<keyword evidence="3 5" id="KW-1133">Transmembrane helix</keyword>
<dbReference type="GeneID" id="85326946"/>
<feature type="transmembrane region" description="Helical" evidence="5">
    <location>
        <begin position="302"/>
        <end position="319"/>
    </location>
</feature>
<keyword evidence="2 5" id="KW-0812">Transmembrane</keyword>
<evidence type="ECO:0000256" key="1">
    <source>
        <dbReference type="ARBA" id="ARBA00004141"/>
    </source>
</evidence>
<dbReference type="Proteomes" id="UP001172101">
    <property type="component" value="Unassembled WGS sequence"/>
</dbReference>
<comment type="subcellular location">
    <subcellularLocation>
        <location evidence="1">Membrane</location>
        <topology evidence="1">Multi-pass membrane protein</topology>
    </subcellularLocation>
</comment>
<dbReference type="GO" id="GO:0016020">
    <property type="term" value="C:membrane"/>
    <property type="evidence" value="ECO:0007669"/>
    <property type="project" value="UniProtKB-SubCell"/>
</dbReference>
<sequence length="328" mass="36950">MAEGEPVLGSIYVYAPNQIAPIFFAIAFACSAAGHIWQCYRYKAFLLVGLHPGCAIILTAGYALREYGSFNYLYSHQNLVAFICSQIFIYICPPALELANYHVLSRVFHYVPHLPPLRPNHVMRTFGGLMAIVETLNSVGVSLFANPTAPQSQLSLGKNLVLAAIIIQLAIIIIFFVMTGIFHFRCAKAGFTRNKTLTTPLFTLYASMVLIFVRCIYRLVEKTAVKSVWIQDLEELKRLSPLLRYEVFFYIFEASLMLVNSVMWNIWHPGRFLPRSHRVHLGEDGSVVITEPKDGKLGKRPLLLTVGNILTFGLLDFFVPGEKEKGRE</sequence>
<keyword evidence="4 5" id="KW-0472">Membrane</keyword>
<organism evidence="6 7">
    <name type="scientific">Lasiosphaeria miniovina</name>
    <dbReference type="NCBI Taxonomy" id="1954250"/>
    <lineage>
        <taxon>Eukaryota</taxon>
        <taxon>Fungi</taxon>
        <taxon>Dikarya</taxon>
        <taxon>Ascomycota</taxon>
        <taxon>Pezizomycotina</taxon>
        <taxon>Sordariomycetes</taxon>
        <taxon>Sordariomycetidae</taxon>
        <taxon>Sordariales</taxon>
        <taxon>Lasiosphaeriaceae</taxon>
        <taxon>Lasiosphaeria</taxon>
    </lineage>
</organism>
<dbReference type="RefSeq" id="XP_060297703.1">
    <property type="nucleotide sequence ID" value="XM_060443676.1"/>
</dbReference>
<dbReference type="Pfam" id="PF04479">
    <property type="entry name" value="RTA1"/>
    <property type="match status" value="1"/>
</dbReference>
<dbReference type="AlphaFoldDB" id="A0AA40ATL6"/>
<evidence type="ECO:0000313" key="6">
    <source>
        <dbReference type="EMBL" id="KAK0721779.1"/>
    </source>
</evidence>
<evidence type="ECO:0000256" key="2">
    <source>
        <dbReference type="ARBA" id="ARBA00022692"/>
    </source>
</evidence>
<feature type="transmembrane region" description="Helical" evidence="5">
    <location>
        <begin position="76"/>
        <end position="96"/>
    </location>
</feature>
<dbReference type="PANTHER" id="PTHR31465">
    <property type="entry name" value="PROTEIN RTA1-RELATED"/>
    <property type="match status" value="1"/>
</dbReference>
<evidence type="ECO:0000256" key="5">
    <source>
        <dbReference type="SAM" id="Phobius"/>
    </source>
</evidence>
<evidence type="ECO:0000256" key="3">
    <source>
        <dbReference type="ARBA" id="ARBA00022989"/>
    </source>
</evidence>
<comment type="caution">
    <text evidence="6">The sequence shown here is derived from an EMBL/GenBank/DDBJ whole genome shotgun (WGS) entry which is preliminary data.</text>
</comment>
<accession>A0AA40ATL6</accession>
<dbReference type="InterPro" id="IPR007568">
    <property type="entry name" value="RTA1"/>
</dbReference>
<feature type="transmembrane region" description="Helical" evidence="5">
    <location>
        <begin position="160"/>
        <end position="182"/>
    </location>
</feature>
<feature type="transmembrane region" description="Helical" evidence="5">
    <location>
        <begin position="202"/>
        <end position="220"/>
    </location>
</feature>
<evidence type="ECO:0000313" key="7">
    <source>
        <dbReference type="Proteomes" id="UP001172101"/>
    </source>
</evidence>
<evidence type="ECO:0000256" key="4">
    <source>
        <dbReference type="ARBA" id="ARBA00023136"/>
    </source>
</evidence>
<dbReference type="EMBL" id="JAUIRO010000003">
    <property type="protein sequence ID" value="KAK0721779.1"/>
    <property type="molecule type" value="Genomic_DNA"/>
</dbReference>
<protein>
    <submittedName>
        <fullName evidence="6">RTA1 domain protein</fullName>
    </submittedName>
</protein>
<proteinExistence type="predicted"/>